<keyword evidence="1" id="KW-0812">Transmembrane</keyword>
<comment type="caution">
    <text evidence="3">The sequence shown here is derived from an EMBL/GenBank/DDBJ whole genome shotgun (WGS) entry which is preliminary data.</text>
</comment>
<keyword evidence="2" id="KW-0732">Signal</keyword>
<proteinExistence type="predicted"/>
<feature type="chain" id="PRO_5015556690" description="DUF1648 domain-containing protein" evidence="2">
    <location>
        <begin position="18"/>
        <end position="97"/>
    </location>
</feature>
<evidence type="ECO:0000256" key="2">
    <source>
        <dbReference type="SAM" id="SignalP"/>
    </source>
</evidence>
<evidence type="ECO:0000256" key="1">
    <source>
        <dbReference type="SAM" id="Phobius"/>
    </source>
</evidence>
<protein>
    <recommendedName>
        <fullName evidence="5">DUF1648 domain-containing protein</fullName>
    </recommendedName>
</protein>
<name>A0A2T6AVB3_9RHOB</name>
<reference evidence="3 4" key="1">
    <citation type="submission" date="2018-04" db="EMBL/GenBank/DDBJ databases">
        <title>Genomic Encyclopedia of Archaeal and Bacterial Type Strains, Phase II (KMG-II): from individual species to whole genera.</title>
        <authorList>
            <person name="Goeker M."/>
        </authorList>
    </citation>
    <scope>NUCLEOTIDE SEQUENCE [LARGE SCALE GENOMIC DNA]</scope>
    <source>
        <strain evidence="3 4">DSM 29329</strain>
    </source>
</reference>
<dbReference type="EMBL" id="QBKN01000011">
    <property type="protein sequence ID" value="PTX47745.1"/>
    <property type="molecule type" value="Genomic_DNA"/>
</dbReference>
<accession>A0A2T6AVB3</accession>
<dbReference type="Proteomes" id="UP000244069">
    <property type="component" value="Unassembled WGS sequence"/>
</dbReference>
<keyword evidence="4" id="KW-1185">Reference proteome</keyword>
<sequence length="97" mass="9919">MATVAAALLLAAMCVIAFRANQHLSDRATLPMNIGMDGHAGWRAKRGVALAFIPALAALIVLPTLIAGLASGTAALVITLACLGAQLLHLRLAARLP</sequence>
<feature type="transmembrane region" description="Helical" evidence="1">
    <location>
        <begin position="74"/>
        <end position="94"/>
    </location>
</feature>
<keyword evidence="1" id="KW-1133">Transmembrane helix</keyword>
<evidence type="ECO:0000313" key="4">
    <source>
        <dbReference type="Proteomes" id="UP000244069"/>
    </source>
</evidence>
<keyword evidence="1" id="KW-0472">Membrane</keyword>
<evidence type="ECO:0008006" key="5">
    <source>
        <dbReference type="Google" id="ProtNLM"/>
    </source>
</evidence>
<gene>
    <name evidence="3" type="ORF">C8N44_11174</name>
</gene>
<evidence type="ECO:0000313" key="3">
    <source>
        <dbReference type="EMBL" id="PTX47745.1"/>
    </source>
</evidence>
<feature type="transmembrane region" description="Helical" evidence="1">
    <location>
        <begin position="48"/>
        <end position="67"/>
    </location>
</feature>
<organism evidence="3 4">
    <name type="scientific">Allosediminivita pacifica</name>
    <dbReference type="NCBI Taxonomy" id="1267769"/>
    <lineage>
        <taxon>Bacteria</taxon>
        <taxon>Pseudomonadati</taxon>
        <taxon>Pseudomonadota</taxon>
        <taxon>Alphaproteobacteria</taxon>
        <taxon>Rhodobacterales</taxon>
        <taxon>Paracoccaceae</taxon>
        <taxon>Allosediminivita</taxon>
    </lineage>
</organism>
<dbReference type="AlphaFoldDB" id="A0A2T6AVB3"/>
<feature type="signal peptide" evidence="2">
    <location>
        <begin position="1"/>
        <end position="17"/>
    </location>
</feature>